<reference evidence="1" key="1">
    <citation type="submission" date="2020-05" db="EMBL/GenBank/DDBJ databases">
        <authorList>
            <person name="Chiriac C."/>
            <person name="Salcher M."/>
            <person name="Ghai R."/>
            <person name="Kavagutti S V."/>
        </authorList>
    </citation>
    <scope>NUCLEOTIDE SEQUENCE</scope>
</reference>
<sequence>MSGMDINQDTTALKHKNVFHENGPMGDQDLKQSTQNFNSAVSTAFNIIGLATALKTLIPNNEPRNTQTNYWLTDVEKEFLKKKAAEFASYGVTPYDVLEDFLFVLVAIDNYDDLKYVSDVTNIPELADENLVRAPIPILSLKELYKIGYLANGLAALTKQFSTSFQQARSTADSEGSAFGALLGAAAFAASPAGSLSNVLGPLAAAQALGFSGTSAIEAAAGFALAGSISQFPGVNIVNDVVGDMVSQIGITSGISALLSNPMTGTSSKISQLPAITAQLSSLQSTVLNTSTIIANQGINSLAPIAGQLFTLQKKIKNTVDHSTQISAVASVASTSAKAGDLDKQMGKIDNKVTEISTELAGIVSQIGAIKGPGNIGPAAGMLMQTGGRAASSIITELTMGQRIPPSVICNNPLMQPPSFAGRAFFGEGSSSRMSVDQMFSRRIATYPSSPAGSGLQSFQMQNFASLGGSISLTSMISRITIGVAIPPVSGALASMIGAKTSEVASLLGVAATALIEPRRSDNAIPFQIATSAGLINDTRSPFSTNVFSSGWKIASSVGNDLQRIAPNFLATARSSL</sequence>
<gene>
    <name evidence="1" type="ORF">UFOVP247_100</name>
</gene>
<protein>
    <submittedName>
        <fullName evidence="1">Uncharacterized protein</fullName>
    </submittedName>
</protein>
<dbReference type="EMBL" id="LR798288">
    <property type="protein sequence ID" value="CAB5221178.1"/>
    <property type="molecule type" value="Genomic_DNA"/>
</dbReference>
<organism evidence="1">
    <name type="scientific">uncultured Caudovirales phage</name>
    <dbReference type="NCBI Taxonomy" id="2100421"/>
    <lineage>
        <taxon>Viruses</taxon>
        <taxon>Duplodnaviria</taxon>
        <taxon>Heunggongvirae</taxon>
        <taxon>Uroviricota</taxon>
        <taxon>Caudoviricetes</taxon>
        <taxon>Peduoviridae</taxon>
        <taxon>Maltschvirus</taxon>
        <taxon>Maltschvirus maltsch</taxon>
    </lineage>
</organism>
<proteinExistence type="predicted"/>
<evidence type="ECO:0000313" key="1">
    <source>
        <dbReference type="EMBL" id="CAB5221178.1"/>
    </source>
</evidence>
<accession>A0A6J7WWG1</accession>
<name>A0A6J7WWG1_9CAUD</name>